<gene>
    <name evidence="3" type="ORF">BKA59DRAFT_439322</name>
</gene>
<comment type="caution">
    <text evidence="3">The sequence shown here is derived from an EMBL/GenBank/DDBJ whole genome shotgun (WGS) entry which is preliminary data.</text>
</comment>
<dbReference type="GO" id="GO:0009116">
    <property type="term" value="P:nucleoside metabolic process"/>
    <property type="evidence" value="ECO:0007669"/>
    <property type="project" value="InterPro"/>
</dbReference>
<evidence type="ECO:0000313" key="3">
    <source>
        <dbReference type="EMBL" id="KAH7246669.1"/>
    </source>
</evidence>
<organism evidence="3 4">
    <name type="scientific">Fusarium tricinctum</name>
    <dbReference type="NCBI Taxonomy" id="61284"/>
    <lineage>
        <taxon>Eukaryota</taxon>
        <taxon>Fungi</taxon>
        <taxon>Dikarya</taxon>
        <taxon>Ascomycota</taxon>
        <taxon>Pezizomycotina</taxon>
        <taxon>Sordariomycetes</taxon>
        <taxon>Hypocreomycetidae</taxon>
        <taxon>Hypocreales</taxon>
        <taxon>Nectriaceae</taxon>
        <taxon>Fusarium</taxon>
        <taxon>Fusarium tricinctum species complex</taxon>
    </lineage>
</organism>
<feature type="region of interest" description="Disordered" evidence="1">
    <location>
        <begin position="1"/>
        <end position="35"/>
    </location>
</feature>
<dbReference type="OrthoDB" id="1577640at2759"/>
<evidence type="ECO:0000313" key="4">
    <source>
        <dbReference type="Proteomes" id="UP000813427"/>
    </source>
</evidence>
<dbReference type="Gene3D" id="3.40.50.1580">
    <property type="entry name" value="Nucleoside phosphorylase domain"/>
    <property type="match status" value="1"/>
</dbReference>
<evidence type="ECO:0000259" key="2">
    <source>
        <dbReference type="Pfam" id="PF01048"/>
    </source>
</evidence>
<dbReference type="InterPro" id="IPR035994">
    <property type="entry name" value="Nucleoside_phosphorylase_sf"/>
</dbReference>
<dbReference type="InterPro" id="IPR053137">
    <property type="entry name" value="NLR-like"/>
</dbReference>
<reference evidence="3" key="1">
    <citation type="journal article" date="2021" name="Nat. Commun.">
        <title>Genetic determinants of endophytism in the Arabidopsis root mycobiome.</title>
        <authorList>
            <person name="Mesny F."/>
            <person name="Miyauchi S."/>
            <person name="Thiergart T."/>
            <person name="Pickel B."/>
            <person name="Atanasova L."/>
            <person name="Karlsson M."/>
            <person name="Huettel B."/>
            <person name="Barry K.W."/>
            <person name="Haridas S."/>
            <person name="Chen C."/>
            <person name="Bauer D."/>
            <person name="Andreopoulos W."/>
            <person name="Pangilinan J."/>
            <person name="LaButti K."/>
            <person name="Riley R."/>
            <person name="Lipzen A."/>
            <person name="Clum A."/>
            <person name="Drula E."/>
            <person name="Henrissat B."/>
            <person name="Kohler A."/>
            <person name="Grigoriev I.V."/>
            <person name="Martin F.M."/>
            <person name="Hacquard S."/>
        </authorList>
    </citation>
    <scope>NUCLEOTIDE SEQUENCE</scope>
    <source>
        <strain evidence="3">MPI-SDFR-AT-0068</strain>
    </source>
</reference>
<dbReference type="PANTHER" id="PTHR46082:SF11">
    <property type="entry name" value="AAA+ ATPASE DOMAIN-CONTAINING PROTEIN-RELATED"/>
    <property type="match status" value="1"/>
</dbReference>
<sequence>MPPKRRGRSHSDPAGGPTPPTERKRQKHEQDHGDNLEICMADQRHSKVMIEDYSVGWICALSVELAAAKSMLDTLHATRDQNTHDSNTYIYGNIGPHNIVLACLPYNGTGTNNAAIAATHLRRSFPSITLMLMVGIGGGIPGPHNPRLGDVVVGSEVIQYDIGKSFDDHFKRKGIAHRPDSNTRTALTKFKAGHEMHQNNIPSILRYLKQYAAPDSTLDVLFCSSCKDKIAEELDVLCVDMEAAGVMDSFPCLSIRGLSDYADGYKNDMWQDYAAGTAAACTKEFLSVMPYRRIAESISASGSDSSLFQKQQPKIIIRDVKGGDGSTQMVISKANQDMVVIGASVGKNGFQGFGSGFEQIYGHWQAQNTEPSDTDHAEDSATQLMDECTPGYARR</sequence>
<protein>
    <submittedName>
        <fullName evidence="3">Nucleoside phosphorylase domain-containing protein</fullName>
    </submittedName>
</protein>
<dbReference type="InterPro" id="IPR000845">
    <property type="entry name" value="Nucleoside_phosphorylase_d"/>
</dbReference>
<feature type="domain" description="Nucleoside phosphorylase" evidence="2">
    <location>
        <begin position="56"/>
        <end position="272"/>
    </location>
</feature>
<name>A0A8K0S2K8_9HYPO</name>
<dbReference type="PANTHER" id="PTHR46082">
    <property type="entry name" value="ATP/GTP-BINDING PROTEIN-RELATED"/>
    <property type="match status" value="1"/>
</dbReference>
<accession>A0A8K0S2K8</accession>
<evidence type="ECO:0000256" key="1">
    <source>
        <dbReference type="SAM" id="MobiDB-lite"/>
    </source>
</evidence>
<keyword evidence="4" id="KW-1185">Reference proteome</keyword>
<proteinExistence type="predicted"/>
<dbReference type="Proteomes" id="UP000813427">
    <property type="component" value="Unassembled WGS sequence"/>
</dbReference>
<dbReference type="Pfam" id="PF01048">
    <property type="entry name" value="PNP_UDP_1"/>
    <property type="match status" value="1"/>
</dbReference>
<dbReference type="EMBL" id="JAGPXF010000004">
    <property type="protein sequence ID" value="KAH7246669.1"/>
    <property type="molecule type" value="Genomic_DNA"/>
</dbReference>
<dbReference type="GO" id="GO:0003824">
    <property type="term" value="F:catalytic activity"/>
    <property type="evidence" value="ECO:0007669"/>
    <property type="project" value="InterPro"/>
</dbReference>
<dbReference type="SUPFAM" id="SSF53167">
    <property type="entry name" value="Purine and uridine phosphorylases"/>
    <property type="match status" value="1"/>
</dbReference>
<dbReference type="AlphaFoldDB" id="A0A8K0S2K8"/>